<keyword evidence="4 7" id="KW-0812">Transmembrane</keyword>
<name>A0A9D2TMW1_9CORY</name>
<gene>
    <name evidence="8" type="ORF">H9751_00255</name>
</gene>
<dbReference type="GO" id="GO:0005886">
    <property type="term" value="C:plasma membrane"/>
    <property type="evidence" value="ECO:0007669"/>
    <property type="project" value="UniProtKB-SubCell"/>
</dbReference>
<evidence type="ECO:0000256" key="6">
    <source>
        <dbReference type="ARBA" id="ARBA00023136"/>
    </source>
</evidence>
<evidence type="ECO:0000313" key="8">
    <source>
        <dbReference type="EMBL" id="HJC83996.1"/>
    </source>
</evidence>
<evidence type="ECO:0000256" key="7">
    <source>
        <dbReference type="SAM" id="Phobius"/>
    </source>
</evidence>
<sequence length="104" mass="10859">MDTSTETSTLIFAASSTPTLGFIGWVIIGGLAGWIGSKIMKTDEQMGVLLNIVVGVIGGFVGGWLLSLFGVDVAGGGLWFSFFTCLIGAVIFLWILGAVTGKKR</sequence>
<dbReference type="EMBL" id="DWVP01000001">
    <property type="protein sequence ID" value="HJC83996.1"/>
    <property type="molecule type" value="Genomic_DNA"/>
</dbReference>
<comment type="subcellular location">
    <subcellularLocation>
        <location evidence="1">Cell membrane</location>
        <topology evidence="1">Multi-pass membrane protein</topology>
    </subcellularLocation>
</comment>
<reference evidence="8" key="1">
    <citation type="journal article" date="2021" name="PeerJ">
        <title>Extensive microbial diversity within the chicken gut microbiome revealed by metagenomics and culture.</title>
        <authorList>
            <person name="Gilroy R."/>
            <person name="Ravi A."/>
            <person name="Getino M."/>
            <person name="Pursley I."/>
            <person name="Horton D.L."/>
            <person name="Alikhan N.F."/>
            <person name="Baker D."/>
            <person name="Gharbi K."/>
            <person name="Hall N."/>
            <person name="Watson M."/>
            <person name="Adriaenssens E.M."/>
            <person name="Foster-Nyarko E."/>
            <person name="Jarju S."/>
            <person name="Secka A."/>
            <person name="Antonio M."/>
            <person name="Oren A."/>
            <person name="Chaudhuri R.R."/>
            <person name="La Ragione R."/>
            <person name="Hildebrand F."/>
            <person name="Pallen M.J."/>
        </authorList>
    </citation>
    <scope>NUCLEOTIDE SEQUENCE</scope>
    <source>
        <strain evidence="8">ChiHjej13B12-4958</strain>
    </source>
</reference>
<feature type="transmembrane region" description="Helical" evidence="7">
    <location>
        <begin position="48"/>
        <end position="71"/>
    </location>
</feature>
<comment type="caution">
    <text evidence="8">The sequence shown here is derived from an EMBL/GenBank/DDBJ whole genome shotgun (WGS) entry which is preliminary data.</text>
</comment>
<evidence type="ECO:0000256" key="5">
    <source>
        <dbReference type="ARBA" id="ARBA00022989"/>
    </source>
</evidence>
<dbReference type="Proteomes" id="UP000823858">
    <property type="component" value="Unassembled WGS sequence"/>
</dbReference>
<dbReference type="InterPro" id="IPR007341">
    <property type="entry name" value="Transgly_assoc"/>
</dbReference>
<reference evidence="8" key="2">
    <citation type="submission" date="2021-04" db="EMBL/GenBank/DDBJ databases">
        <authorList>
            <person name="Gilroy R."/>
        </authorList>
    </citation>
    <scope>NUCLEOTIDE SEQUENCE</scope>
    <source>
        <strain evidence="8">ChiHjej13B12-4958</strain>
    </source>
</reference>
<evidence type="ECO:0000256" key="4">
    <source>
        <dbReference type="ARBA" id="ARBA00022692"/>
    </source>
</evidence>
<organism evidence="8 9">
    <name type="scientific">Candidatus Corynebacterium faecigallinarum</name>
    <dbReference type="NCBI Taxonomy" id="2838528"/>
    <lineage>
        <taxon>Bacteria</taxon>
        <taxon>Bacillati</taxon>
        <taxon>Actinomycetota</taxon>
        <taxon>Actinomycetes</taxon>
        <taxon>Mycobacteriales</taxon>
        <taxon>Corynebacteriaceae</taxon>
        <taxon>Corynebacterium</taxon>
    </lineage>
</organism>
<evidence type="ECO:0000256" key="2">
    <source>
        <dbReference type="ARBA" id="ARBA00011006"/>
    </source>
</evidence>
<dbReference type="AlphaFoldDB" id="A0A9D2TMW1"/>
<feature type="transmembrane region" description="Helical" evidence="7">
    <location>
        <begin position="12"/>
        <end position="36"/>
    </location>
</feature>
<accession>A0A9D2TMW1</accession>
<comment type="similarity">
    <text evidence="2">Belongs to the UPF0410 family.</text>
</comment>
<dbReference type="PANTHER" id="PTHR33884:SF3">
    <property type="entry name" value="UPF0410 PROTEIN YMGE"/>
    <property type="match status" value="1"/>
</dbReference>
<keyword evidence="3" id="KW-1003">Cell membrane</keyword>
<protein>
    <submittedName>
        <fullName evidence="8">GlsB/YeaQ/YmgE family stress response membrane protein</fullName>
    </submittedName>
</protein>
<proteinExistence type="inferred from homology"/>
<evidence type="ECO:0000256" key="1">
    <source>
        <dbReference type="ARBA" id="ARBA00004651"/>
    </source>
</evidence>
<keyword evidence="6 7" id="KW-0472">Membrane</keyword>
<evidence type="ECO:0000313" key="9">
    <source>
        <dbReference type="Proteomes" id="UP000823858"/>
    </source>
</evidence>
<dbReference type="Pfam" id="PF04226">
    <property type="entry name" value="Transgly_assoc"/>
    <property type="match status" value="1"/>
</dbReference>
<keyword evidence="5 7" id="KW-1133">Transmembrane helix</keyword>
<dbReference type="PANTHER" id="PTHR33884">
    <property type="entry name" value="UPF0410 PROTEIN YMGE"/>
    <property type="match status" value="1"/>
</dbReference>
<feature type="transmembrane region" description="Helical" evidence="7">
    <location>
        <begin position="77"/>
        <end position="99"/>
    </location>
</feature>
<evidence type="ECO:0000256" key="3">
    <source>
        <dbReference type="ARBA" id="ARBA00022475"/>
    </source>
</evidence>